<sequence length="98" mass="11150">MNCSRNASCCVLIIQKVSAASSSIVDSGPALLSGFLELKQNRSIQAVMRRALWRQLNLPKSNKSGFMLWAVVEYLSLSFIYVAFLIFFRYFLRPSRHS</sequence>
<name>A0A6B0UEA6_IXORI</name>
<proteinExistence type="predicted"/>
<keyword evidence="1" id="KW-1133">Transmembrane helix</keyword>
<accession>A0A6B0UEA6</accession>
<evidence type="ECO:0000313" key="2">
    <source>
        <dbReference type="EMBL" id="MXU87807.1"/>
    </source>
</evidence>
<reference evidence="2" key="1">
    <citation type="submission" date="2019-12" db="EMBL/GenBank/DDBJ databases">
        <title>An insight into the sialome of adult female Ixodes ricinus ticks feeding for 6 days.</title>
        <authorList>
            <person name="Perner J."/>
            <person name="Ribeiro J.M.C."/>
        </authorList>
    </citation>
    <scope>NUCLEOTIDE SEQUENCE</scope>
    <source>
        <strain evidence="2">Semi-engorged</strain>
        <tissue evidence="2">Salivary glands</tissue>
    </source>
</reference>
<dbReference type="AlphaFoldDB" id="A0A6B0UEA6"/>
<keyword evidence="1" id="KW-0812">Transmembrane</keyword>
<organism evidence="2">
    <name type="scientific">Ixodes ricinus</name>
    <name type="common">Common tick</name>
    <name type="synonym">Acarus ricinus</name>
    <dbReference type="NCBI Taxonomy" id="34613"/>
    <lineage>
        <taxon>Eukaryota</taxon>
        <taxon>Metazoa</taxon>
        <taxon>Ecdysozoa</taxon>
        <taxon>Arthropoda</taxon>
        <taxon>Chelicerata</taxon>
        <taxon>Arachnida</taxon>
        <taxon>Acari</taxon>
        <taxon>Parasitiformes</taxon>
        <taxon>Ixodida</taxon>
        <taxon>Ixodoidea</taxon>
        <taxon>Ixodidae</taxon>
        <taxon>Ixodinae</taxon>
        <taxon>Ixodes</taxon>
    </lineage>
</organism>
<keyword evidence="1" id="KW-0472">Membrane</keyword>
<dbReference type="EMBL" id="GIFC01005724">
    <property type="protein sequence ID" value="MXU87807.1"/>
    <property type="molecule type" value="Transcribed_RNA"/>
</dbReference>
<protein>
    <submittedName>
        <fullName evidence="2">Uncharacterized protein</fullName>
    </submittedName>
</protein>
<evidence type="ECO:0000256" key="1">
    <source>
        <dbReference type="SAM" id="Phobius"/>
    </source>
</evidence>
<feature type="transmembrane region" description="Helical" evidence="1">
    <location>
        <begin position="66"/>
        <end position="92"/>
    </location>
</feature>